<feature type="transmembrane region" description="Helical" evidence="5">
    <location>
        <begin position="363"/>
        <end position="383"/>
    </location>
</feature>
<feature type="compositionally biased region" description="Basic and acidic residues" evidence="4">
    <location>
        <begin position="12"/>
        <end position="35"/>
    </location>
</feature>
<evidence type="ECO:0000256" key="4">
    <source>
        <dbReference type="SAM" id="MobiDB-lite"/>
    </source>
</evidence>
<evidence type="ECO:0000256" key="1">
    <source>
        <dbReference type="ARBA" id="ARBA00022692"/>
    </source>
</evidence>
<feature type="region of interest" description="Disordered" evidence="4">
    <location>
        <begin position="1"/>
        <end position="35"/>
    </location>
</feature>
<dbReference type="PANTHER" id="PTHR23121:SF9">
    <property type="entry name" value="SODIUM-DEPENDENT GLUCOSE TRANSPORTER 1"/>
    <property type="match status" value="1"/>
</dbReference>
<feature type="transmembrane region" description="Helical" evidence="5">
    <location>
        <begin position="269"/>
        <end position="292"/>
    </location>
</feature>
<dbReference type="PANTHER" id="PTHR23121">
    <property type="entry name" value="SODIUM-DEPENDENT GLUCOSE TRANSPORTER 1"/>
    <property type="match status" value="1"/>
</dbReference>
<evidence type="ECO:0000313" key="6">
    <source>
        <dbReference type="EMBL" id="KAK7109159.1"/>
    </source>
</evidence>
<feature type="transmembrane region" description="Helical" evidence="5">
    <location>
        <begin position="448"/>
        <end position="472"/>
    </location>
</feature>
<keyword evidence="2 5" id="KW-1133">Transmembrane helix</keyword>
<dbReference type="AlphaFoldDB" id="A0AAN9GII6"/>
<sequence>MEEPGTSPNNLNKEEQHDESTRPRTDGIDLGDKENDQEIPVSVGMKVPDFEKRLLHTAVYFFGFFTFGWVVGQRGAVFLDLLLVTGTDVTLGSILFTVAGLASIAGGLAGGFLLDTTRKPILMMTMVFVLNAALNSTLALCEPLPLMSTLYFLSHFALSVYDVVVNPELANLWPGSSSDGFLQGLHFSFAVGAVLSPLATQPFLAPRANDTHLIPIKDVELELQNTEDMNSYDPGDNAYGINNATVTSVHKNITAATEAGWIAPQETKVIYALLISGALCLVAAIMHTILAGCRVQKQKQSEESSTEGDLPDTLRTVYIASLVMLGVYNFFGSSVEDVFPHYLMTFVVRELDWTKTSGAHVTSVYWVGLSLGRLSGVGLVKILSPTKIILGCLTLIIASLLALLLAAAFRHDWAVWICTAAVGLSVSVLFPTGLIYAHVRITRLTGRLAALIFTTPMMAAMVNPILLATLMTRYDDMWYVYVFLVQSALALTSFLVLHVLANKLAAGRRGVTLSVNVEMEETRGSRCDGGGAGRDRDREVSDTDNLESSSQPFLDNKRGRN</sequence>
<accession>A0AAN9GII6</accession>
<dbReference type="Gene3D" id="1.20.1250.20">
    <property type="entry name" value="MFS general substrate transporter like domains"/>
    <property type="match status" value="1"/>
</dbReference>
<feature type="transmembrane region" description="Helical" evidence="5">
    <location>
        <begin position="388"/>
        <end position="407"/>
    </location>
</feature>
<feature type="transmembrane region" description="Helical" evidence="5">
    <location>
        <begin position="121"/>
        <end position="140"/>
    </location>
</feature>
<keyword evidence="7" id="KW-1185">Reference proteome</keyword>
<dbReference type="SUPFAM" id="SSF103473">
    <property type="entry name" value="MFS general substrate transporter"/>
    <property type="match status" value="1"/>
</dbReference>
<feature type="region of interest" description="Disordered" evidence="4">
    <location>
        <begin position="523"/>
        <end position="561"/>
    </location>
</feature>
<evidence type="ECO:0000256" key="5">
    <source>
        <dbReference type="SAM" id="Phobius"/>
    </source>
</evidence>
<feature type="transmembrane region" description="Helical" evidence="5">
    <location>
        <begin position="313"/>
        <end position="331"/>
    </location>
</feature>
<gene>
    <name evidence="6" type="ORF">V1264_013250</name>
</gene>
<keyword evidence="3 5" id="KW-0472">Membrane</keyword>
<organism evidence="6 7">
    <name type="scientific">Littorina saxatilis</name>
    <dbReference type="NCBI Taxonomy" id="31220"/>
    <lineage>
        <taxon>Eukaryota</taxon>
        <taxon>Metazoa</taxon>
        <taxon>Spiralia</taxon>
        <taxon>Lophotrochozoa</taxon>
        <taxon>Mollusca</taxon>
        <taxon>Gastropoda</taxon>
        <taxon>Caenogastropoda</taxon>
        <taxon>Littorinimorpha</taxon>
        <taxon>Littorinoidea</taxon>
        <taxon>Littorinidae</taxon>
        <taxon>Littorina</taxon>
    </lineage>
</organism>
<feature type="transmembrane region" description="Helical" evidence="5">
    <location>
        <begin position="91"/>
        <end position="114"/>
    </location>
</feature>
<evidence type="ECO:0000313" key="7">
    <source>
        <dbReference type="Proteomes" id="UP001374579"/>
    </source>
</evidence>
<dbReference type="Proteomes" id="UP001374579">
    <property type="component" value="Unassembled WGS sequence"/>
</dbReference>
<dbReference type="InterPro" id="IPR036259">
    <property type="entry name" value="MFS_trans_sf"/>
</dbReference>
<feature type="compositionally biased region" description="Polar residues" evidence="4">
    <location>
        <begin position="1"/>
        <end position="11"/>
    </location>
</feature>
<proteinExistence type="predicted"/>
<name>A0AAN9GII6_9CAEN</name>
<evidence type="ECO:0008006" key="8">
    <source>
        <dbReference type="Google" id="ProtNLM"/>
    </source>
</evidence>
<evidence type="ECO:0000256" key="2">
    <source>
        <dbReference type="ARBA" id="ARBA00022989"/>
    </source>
</evidence>
<reference evidence="6 7" key="1">
    <citation type="submission" date="2024-02" db="EMBL/GenBank/DDBJ databases">
        <title>Chromosome-scale genome assembly of the rough periwinkle Littorina saxatilis.</title>
        <authorList>
            <person name="De Jode A."/>
            <person name="Faria R."/>
            <person name="Formenti G."/>
            <person name="Sims Y."/>
            <person name="Smith T.P."/>
            <person name="Tracey A."/>
            <person name="Wood J.M.D."/>
            <person name="Zagrodzka Z.B."/>
            <person name="Johannesson K."/>
            <person name="Butlin R.K."/>
            <person name="Leder E.H."/>
        </authorList>
    </citation>
    <scope>NUCLEOTIDE SEQUENCE [LARGE SCALE GENOMIC DNA]</scope>
    <source>
        <strain evidence="6">Snail1</strain>
        <tissue evidence="6">Muscle</tissue>
    </source>
</reference>
<feature type="transmembrane region" description="Helical" evidence="5">
    <location>
        <begin position="54"/>
        <end position="71"/>
    </location>
</feature>
<evidence type="ECO:0000256" key="3">
    <source>
        <dbReference type="ARBA" id="ARBA00023136"/>
    </source>
</evidence>
<protein>
    <recommendedName>
        <fullName evidence="8">Sodium-dependent glucose transporter 1</fullName>
    </recommendedName>
</protein>
<keyword evidence="1 5" id="KW-0812">Transmembrane</keyword>
<feature type="transmembrane region" description="Helical" evidence="5">
    <location>
        <begin position="413"/>
        <end position="436"/>
    </location>
</feature>
<feature type="transmembrane region" description="Helical" evidence="5">
    <location>
        <begin position="478"/>
        <end position="500"/>
    </location>
</feature>
<comment type="caution">
    <text evidence="6">The sequence shown here is derived from an EMBL/GenBank/DDBJ whole genome shotgun (WGS) entry which is preliminary data.</text>
</comment>
<dbReference type="EMBL" id="JBAMIC010000003">
    <property type="protein sequence ID" value="KAK7109159.1"/>
    <property type="molecule type" value="Genomic_DNA"/>
</dbReference>